<feature type="domain" description="Peptidase C14 caspase" evidence="1">
    <location>
        <begin position="1"/>
        <end position="182"/>
    </location>
</feature>
<proteinExistence type="predicted"/>
<dbReference type="RefSeq" id="WP_188038644.1">
    <property type="nucleotide sequence ID" value="NZ_JACVHF010000002.1"/>
</dbReference>
<dbReference type="InterPro" id="IPR052039">
    <property type="entry name" value="Caspase-related_regulators"/>
</dbReference>
<accession>A0ABR7SY89</accession>
<evidence type="ECO:0000313" key="2">
    <source>
        <dbReference type="EMBL" id="MBC9783484.1"/>
    </source>
</evidence>
<dbReference type="SUPFAM" id="SSF52129">
    <property type="entry name" value="Caspase-like"/>
    <property type="match status" value="1"/>
</dbReference>
<organism evidence="2 3">
    <name type="scientific">Heliobacterium chlorum</name>
    <dbReference type="NCBI Taxonomy" id="2698"/>
    <lineage>
        <taxon>Bacteria</taxon>
        <taxon>Bacillati</taxon>
        <taxon>Bacillota</taxon>
        <taxon>Clostridia</taxon>
        <taxon>Eubacteriales</taxon>
        <taxon>Heliobacteriaceae</taxon>
        <taxon>Heliobacterium</taxon>
    </lineage>
</organism>
<reference evidence="2 3" key="1">
    <citation type="submission" date="2020-07" db="EMBL/GenBank/DDBJ databases">
        <title>Draft whole-genome sequence of Heliobacterium chlorum DSM 3682, type strain.</title>
        <authorList>
            <person name="Kyndt J.A."/>
            <person name="Meyer T.E."/>
            <person name="Imhoff J.F."/>
        </authorList>
    </citation>
    <scope>NUCLEOTIDE SEQUENCE [LARGE SCALE GENOMIC DNA]</scope>
    <source>
        <strain evidence="2 3">DSM 3682</strain>
    </source>
</reference>
<dbReference type="Gene3D" id="3.40.50.1460">
    <property type="match status" value="1"/>
</dbReference>
<dbReference type="InterPro" id="IPR011600">
    <property type="entry name" value="Pept_C14_caspase"/>
</dbReference>
<dbReference type="PANTHER" id="PTHR22576">
    <property type="entry name" value="MUCOSA ASSOCIATED LYMPHOID TISSUE LYMPHOMA TRANSLOCATION PROTEIN 1/PARACASPASE"/>
    <property type="match status" value="1"/>
</dbReference>
<protein>
    <submittedName>
        <fullName evidence="2">Caspase family protein</fullName>
    </submittedName>
</protein>
<sequence>MRKALVVGINDYPVNPLDGCVNDAVKVSHVLKTHEDGSINFHVKLMTSPPQTITKPVLRELIEELFAHKNEIALFYFSGHGSITTTGGYIATQDAAKYDVGISMDDILHLANDSPAKDKIIILDCCFSGAMGSPVHAGGGNIARLGDGLTVLTASRSTESSIELDGGGLFTSLLVDALRGGAADLLGNITPGGIYSYIDKALGAWDQRPIFKTNVSRFTSLRQISPQIPLETLRKIPVYFPNPQKDMKLDPTFEDTNVDIAVEKNVKTFKDLQKLFSVGIVRPVGEEYMYFAAMNSKSCRLTSMGYQYWRLVTEGKI</sequence>
<keyword evidence="3" id="KW-1185">Reference proteome</keyword>
<dbReference type="InterPro" id="IPR029030">
    <property type="entry name" value="Caspase-like_dom_sf"/>
</dbReference>
<dbReference type="Proteomes" id="UP000617402">
    <property type="component" value="Unassembled WGS sequence"/>
</dbReference>
<comment type="caution">
    <text evidence="2">The sequence shown here is derived from an EMBL/GenBank/DDBJ whole genome shotgun (WGS) entry which is preliminary data.</text>
</comment>
<dbReference type="Pfam" id="PF00656">
    <property type="entry name" value="Peptidase_C14"/>
    <property type="match status" value="1"/>
</dbReference>
<name>A0ABR7SY89_HELCL</name>
<dbReference type="PANTHER" id="PTHR22576:SF37">
    <property type="entry name" value="MUCOSA-ASSOCIATED LYMPHOID TISSUE LYMPHOMA TRANSLOCATION PROTEIN 1"/>
    <property type="match status" value="1"/>
</dbReference>
<evidence type="ECO:0000313" key="3">
    <source>
        <dbReference type="Proteomes" id="UP000617402"/>
    </source>
</evidence>
<evidence type="ECO:0000259" key="1">
    <source>
        <dbReference type="Pfam" id="PF00656"/>
    </source>
</evidence>
<gene>
    <name evidence="2" type="ORF">H1S01_03030</name>
</gene>
<dbReference type="EMBL" id="JACVHF010000002">
    <property type="protein sequence ID" value="MBC9783484.1"/>
    <property type="molecule type" value="Genomic_DNA"/>
</dbReference>